<reference evidence="2" key="1">
    <citation type="submission" date="2016-11" db="EMBL/GenBank/DDBJ databases">
        <authorList>
            <person name="Varghese N."/>
            <person name="Submissions S."/>
        </authorList>
    </citation>
    <scope>NUCLEOTIDE SEQUENCE [LARGE SCALE GENOMIC DNA]</scope>
    <source>
        <strain evidence="2">DSM 11003</strain>
    </source>
</reference>
<dbReference type="InterPro" id="IPR035205">
    <property type="entry name" value="DUF5320"/>
</dbReference>
<dbReference type="EMBL" id="FQWY01000002">
    <property type="protein sequence ID" value="SHG39507.1"/>
    <property type="molecule type" value="Genomic_DNA"/>
</dbReference>
<proteinExistence type="predicted"/>
<evidence type="ECO:0008006" key="3">
    <source>
        <dbReference type="Google" id="ProtNLM"/>
    </source>
</evidence>
<dbReference type="RefSeq" id="WP_073088869.1">
    <property type="nucleotide sequence ID" value="NZ_FQWY01000002.1"/>
</dbReference>
<dbReference type="Proteomes" id="UP000242329">
    <property type="component" value="Unassembled WGS sequence"/>
</dbReference>
<gene>
    <name evidence="1" type="ORF">SAMN02745221_00107</name>
</gene>
<name>A0A1M5JG30_9FIRM</name>
<dbReference type="AlphaFoldDB" id="A0A1M5JG30"/>
<sequence length="80" mass="9149">MPGWDETGPLGYSPVTGRGLGPCGRKMRRGFTRRGWGRAWGAGWGRGFIWGPGFDLKGYKKYLEEELKLVNEELMREEKE</sequence>
<evidence type="ECO:0000313" key="1">
    <source>
        <dbReference type="EMBL" id="SHG39507.1"/>
    </source>
</evidence>
<keyword evidence="2" id="KW-1185">Reference proteome</keyword>
<protein>
    <recommendedName>
        <fullName evidence="3">Cytoplasmic protein</fullName>
    </recommendedName>
</protein>
<dbReference type="Pfam" id="PF17253">
    <property type="entry name" value="DUF5320"/>
    <property type="match status" value="1"/>
</dbReference>
<evidence type="ECO:0000313" key="2">
    <source>
        <dbReference type="Proteomes" id="UP000242329"/>
    </source>
</evidence>
<organism evidence="1 2">
    <name type="scientific">Thermosyntropha lipolytica DSM 11003</name>
    <dbReference type="NCBI Taxonomy" id="1123382"/>
    <lineage>
        <taxon>Bacteria</taxon>
        <taxon>Bacillati</taxon>
        <taxon>Bacillota</taxon>
        <taxon>Clostridia</taxon>
        <taxon>Eubacteriales</taxon>
        <taxon>Syntrophomonadaceae</taxon>
        <taxon>Thermosyntropha</taxon>
    </lineage>
</organism>
<accession>A0A1M5JG30</accession>